<organism evidence="22 23">
    <name type="scientific">Cellvibrio japonicus (strain Ueda107)</name>
    <name type="common">Pseudomonas fluorescens subsp. cellulosa</name>
    <dbReference type="NCBI Taxonomy" id="498211"/>
    <lineage>
        <taxon>Bacteria</taxon>
        <taxon>Pseudomonadati</taxon>
        <taxon>Pseudomonadota</taxon>
        <taxon>Gammaproteobacteria</taxon>
        <taxon>Cellvibrionales</taxon>
        <taxon>Cellvibrionaceae</taxon>
        <taxon>Cellvibrio</taxon>
    </lineage>
</organism>
<comment type="subcellular location">
    <subcellularLocation>
        <location evidence="2">Cell membrane</location>
        <topology evidence="2">Multi-pass membrane protein</topology>
    </subcellularLocation>
</comment>
<dbReference type="Pfam" id="PF01627">
    <property type="entry name" value="Hpt"/>
    <property type="match status" value="1"/>
</dbReference>
<dbReference type="PANTHER" id="PTHR45339">
    <property type="entry name" value="HYBRID SIGNAL TRANSDUCTION HISTIDINE KINASE J"/>
    <property type="match status" value="1"/>
</dbReference>
<dbReference type="InterPro" id="IPR001789">
    <property type="entry name" value="Sig_transdc_resp-reg_receiver"/>
</dbReference>
<evidence type="ECO:0000259" key="21">
    <source>
        <dbReference type="PROSITE" id="PS50894"/>
    </source>
</evidence>
<evidence type="ECO:0000256" key="12">
    <source>
        <dbReference type="ARBA" id="ARBA00023012"/>
    </source>
</evidence>
<name>B3PL64_CELJU</name>
<dbReference type="CDD" id="cd00082">
    <property type="entry name" value="HisKA"/>
    <property type="match status" value="1"/>
</dbReference>
<dbReference type="Gene3D" id="3.30.565.10">
    <property type="entry name" value="Histidine kinase-like ATPase, C-terminal domain"/>
    <property type="match status" value="1"/>
</dbReference>
<dbReference type="AlphaFoldDB" id="B3PL64"/>
<dbReference type="eggNOG" id="COG2205">
    <property type="taxonomic scope" value="Bacteria"/>
</dbReference>
<evidence type="ECO:0000256" key="5">
    <source>
        <dbReference type="ARBA" id="ARBA00022553"/>
    </source>
</evidence>
<dbReference type="SMART" id="SM00388">
    <property type="entry name" value="HisKA"/>
    <property type="match status" value="1"/>
</dbReference>
<dbReference type="Gene3D" id="1.20.120.160">
    <property type="entry name" value="HPT domain"/>
    <property type="match status" value="1"/>
</dbReference>
<dbReference type="STRING" id="498211.CJA_2579"/>
<feature type="modified residue" description="4-aspartylphosphate" evidence="15">
    <location>
        <position position="750"/>
    </location>
</feature>
<dbReference type="CDD" id="cd17546">
    <property type="entry name" value="REC_hyHK_CKI1_RcsC-like"/>
    <property type="match status" value="1"/>
</dbReference>
<keyword evidence="10" id="KW-0067">ATP-binding</keyword>
<dbReference type="PROSITE" id="PS50894">
    <property type="entry name" value="HPT"/>
    <property type="match status" value="1"/>
</dbReference>
<dbReference type="CDD" id="cd06225">
    <property type="entry name" value="HAMP"/>
    <property type="match status" value="1"/>
</dbReference>
<dbReference type="EC" id="2.7.13.3" evidence="3"/>
<accession>B3PL64</accession>
<dbReference type="SUPFAM" id="SSF47384">
    <property type="entry name" value="Homodimeric domain of signal transducing histidine kinase"/>
    <property type="match status" value="1"/>
</dbReference>
<keyword evidence="12" id="KW-0902">Two-component regulatory system</keyword>
<dbReference type="InterPro" id="IPR036097">
    <property type="entry name" value="HisK_dim/P_sf"/>
</dbReference>
<evidence type="ECO:0000256" key="11">
    <source>
        <dbReference type="ARBA" id="ARBA00022989"/>
    </source>
</evidence>
<dbReference type="CDD" id="cd16922">
    <property type="entry name" value="HATPase_EvgS-ArcB-TorS-like"/>
    <property type="match status" value="1"/>
</dbReference>
<feature type="transmembrane region" description="Helical" evidence="17">
    <location>
        <begin position="47"/>
        <end position="72"/>
    </location>
</feature>
<dbReference type="SMART" id="SM00304">
    <property type="entry name" value="HAMP"/>
    <property type="match status" value="1"/>
</dbReference>
<keyword evidence="5 15" id="KW-0597">Phosphoprotein</keyword>
<dbReference type="FunFam" id="1.10.287.130:FF:000003">
    <property type="entry name" value="Histidine kinase"/>
    <property type="match status" value="1"/>
</dbReference>
<keyword evidence="6" id="KW-0808">Transferase</keyword>
<dbReference type="PROSITE" id="PS50109">
    <property type="entry name" value="HIS_KIN"/>
    <property type="match status" value="1"/>
</dbReference>
<feature type="domain" description="HAMP" evidence="20">
    <location>
        <begin position="220"/>
        <end position="272"/>
    </location>
</feature>
<feature type="domain" description="Histidine kinase" evidence="18">
    <location>
        <begin position="319"/>
        <end position="540"/>
    </location>
</feature>
<dbReference type="Pfam" id="PF00512">
    <property type="entry name" value="HisKA"/>
    <property type="match status" value="1"/>
</dbReference>
<dbReference type="eggNOG" id="COG2198">
    <property type="taxonomic scope" value="Bacteria"/>
</dbReference>
<dbReference type="SMART" id="SM00387">
    <property type="entry name" value="HATPase_c"/>
    <property type="match status" value="1"/>
</dbReference>
<evidence type="ECO:0000259" key="20">
    <source>
        <dbReference type="PROSITE" id="PS50885"/>
    </source>
</evidence>
<dbReference type="GO" id="GO:0005524">
    <property type="term" value="F:ATP binding"/>
    <property type="evidence" value="ECO:0007669"/>
    <property type="project" value="UniProtKB-KW"/>
</dbReference>
<dbReference type="Pfam" id="PF00072">
    <property type="entry name" value="Response_reg"/>
    <property type="match status" value="1"/>
</dbReference>
<sequence length="974" mass="108831">MTGCAASRGAAILTLKPRRRNSFGPLSLRQGSMNKQPSSVKRSLKNYVWRLIFIPSVIVILLISISLTLLCISQLNKYIDMRGSILAQKMAHLLHQPLLDNNLQLAQQILAASIEEPFVRATHAYIAKSNTHLHSGPQFLPAEEPAEPNMQTPVKRHAFHSIRFAHPLVGVDNQNSLGWVEIELASSPYLVVRYEAIILSLALTLLCLVIGAYFALRLYQKIVDPLEHVKETVNQLARGKLNERIREQHTSEFFGLAESINTMAASMEAAQEDMQAHIDNAIEDLRETLETIEIQNVELDMARKEALEASRVKSEFLANTSHEIRTPLNGILGFINLALKTELNEKQREYMETIRDSAQNLLTVINGILDFSKIESGKLTLDYAPLPIRKTVDEVLHMLAPDAHEKNLQLITYIEPCIPRNLLGDALRFKQVLSNLVTNAIKYSDAGNIIVDISIAQRQETQITLKVAVTDQGIGLSQEEQENLFSAFSQVDSSSSREHDGTGLGLAICKGLVERMHGEIGVVSAPEQGSTFWFTARLGIDKRQPAPSQLANLSDYRILLCGENADSLKQLEKLLREWHANTHIISAVHDCFPILREARAQDKPFDLLVLDIAPNERKIPPLLLNNLAEQLESEFNCTLVACCTPAHQRLFRTHAEQSSILFINKPIAYDALLQTLGRQLDIHIKENRDQDQEDAQRPSARVLLVDDNPANLQLASELLRGLNTEVITANNGPLAIEACQTDEFDVIFMDIQMPGMDGIEATRRIRSMESGKRRTPIIALTAHTITEQKSELLIAGMDDCISKPVNETQLAHIINRWVSLTGKKNVIVQPEEKEPLVLNKLRETQPGELGSVDIQLCLKLANNKPALARDMLQMLLNSLEQEKEQINTALAQENYVQLGELIHRLYGSCCYCGVPKLKHISGLLDKLFQAGAYDHAKDAIPALIHALDDIVHWQKDKNIDALFGLDEISEANRA</sequence>
<evidence type="ECO:0000256" key="3">
    <source>
        <dbReference type="ARBA" id="ARBA00012438"/>
    </source>
</evidence>
<dbReference type="GO" id="GO:0005886">
    <property type="term" value="C:plasma membrane"/>
    <property type="evidence" value="ECO:0007669"/>
    <property type="project" value="UniProtKB-SubCell"/>
</dbReference>
<dbReference type="FunFam" id="3.30.565.10:FF:000010">
    <property type="entry name" value="Sensor histidine kinase RcsC"/>
    <property type="match status" value="1"/>
</dbReference>
<keyword evidence="11 17" id="KW-1133">Transmembrane helix</keyword>
<keyword evidence="23" id="KW-1185">Reference proteome</keyword>
<evidence type="ECO:0000256" key="2">
    <source>
        <dbReference type="ARBA" id="ARBA00004651"/>
    </source>
</evidence>
<keyword evidence="7 17" id="KW-0812">Transmembrane</keyword>
<dbReference type="HOGENOM" id="CLU_000445_104_15_6"/>
<feature type="modified residue" description="4-aspartylphosphate" evidence="15">
    <location>
        <position position="611"/>
    </location>
</feature>
<dbReference type="eggNOG" id="COG0784">
    <property type="taxonomic scope" value="Bacteria"/>
</dbReference>
<keyword evidence="8" id="KW-0547">Nucleotide-binding</keyword>
<keyword evidence="9" id="KW-0418">Kinase</keyword>
<evidence type="ECO:0000313" key="22">
    <source>
        <dbReference type="EMBL" id="ACE85366.1"/>
    </source>
</evidence>
<dbReference type="PROSITE" id="PS50110">
    <property type="entry name" value="RESPONSE_REGULATORY"/>
    <property type="match status" value="2"/>
</dbReference>
<dbReference type="KEGG" id="cja:CJA_2579"/>
<evidence type="ECO:0000256" key="4">
    <source>
        <dbReference type="ARBA" id="ARBA00022475"/>
    </source>
</evidence>
<keyword evidence="16" id="KW-0175">Coiled coil</keyword>
<dbReference type="InterPro" id="IPR036641">
    <property type="entry name" value="HPT_dom_sf"/>
</dbReference>
<dbReference type="PRINTS" id="PR00344">
    <property type="entry name" value="BCTRLSENSOR"/>
</dbReference>
<dbReference type="Pfam" id="PF02518">
    <property type="entry name" value="HATPase_c"/>
    <property type="match status" value="1"/>
</dbReference>
<dbReference type="PROSITE" id="PS50885">
    <property type="entry name" value="HAMP"/>
    <property type="match status" value="1"/>
</dbReference>
<evidence type="ECO:0000313" key="23">
    <source>
        <dbReference type="Proteomes" id="UP000001036"/>
    </source>
</evidence>
<dbReference type="InterPro" id="IPR003661">
    <property type="entry name" value="HisK_dim/P_dom"/>
</dbReference>
<feature type="transmembrane region" description="Helical" evidence="17">
    <location>
        <begin position="196"/>
        <end position="216"/>
    </location>
</feature>
<keyword evidence="4" id="KW-1003">Cell membrane</keyword>
<feature type="domain" description="Response regulatory" evidence="19">
    <location>
        <begin position="701"/>
        <end position="818"/>
    </location>
</feature>
<dbReference type="InterPro" id="IPR003660">
    <property type="entry name" value="HAMP_dom"/>
</dbReference>
<dbReference type="PANTHER" id="PTHR45339:SF1">
    <property type="entry name" value="HYBRID SIGNAL TRANSDUCTION HISTIDINE KINASE J"/>
    <property type="match status" value="1"/>
</dbReference>
<gene>
    <name evidence="22" type="primary">gacS</name>
    <name evidence="22" type="ordered locus">CJA_2579</name>
</gene>
<evidence type="ECO:0000256" key="9">
    <source>
        <dbReference type="ARBA" id="ARBA00022777"/>
    </source>
</evidence>
<evidence type="ECO:0000259" key="18">
    <source>
        <dbReference type="PROSITE" id="PS50109"/>
    </source>
</evidence>
<dbReference type="InterPro" id="IPR004358">
    <property type="entry name" value="Sig_transdc_His_kin-like_C"/>
</dbReference>
<evidence type="ECO:0000256" key="17">
    <source>
        <dbReference type="SAM" id="Phobius"/>
    </source>
</evidence>
<dbReference type="InterPro" id="IPR005467">
    <property type="entry name" value="His_kinase_dom"/>
</dbReference>
<dbReference type="SMART" id="SM00073">
    <property type="entry name" value="HPT"/>
    <property type="match status" value="1"/>
</dbReference>
<feature type="modified residue" description="Phosphohistidine" evidence="14">
    <location>
        <position position="903"/>
    </location>
</feature>
<dbReference type="Gene3D" id="6.10.340.10">
    <property type="match status" value="1"/>
</dbReference>
<evidence type="ECO:0000256" key="13">
    <source>
        <dbReference type="ARBA" id="ARBA00023136"/>
    </source>
</evidence>
<evidence type="ECO:0000256" key="8">
    <source>
        <dbReference type="ARBA" id="ARBA00022741"/>
    </source>
</evidence>
<evidence type="ECO:0000256" key="14">
    <source>
        <dbReference type="PROSITE-ProRule" id="PRU00110"/>
    </source>
</evidence>
<dbReference type="SMART" id="SM00448">
    <property type="entry name" value="REC"/>
    <property type="match status" value="1"/>
</dbReference>
<evidence type="ECO:0000259" key="19">
    <source>
        <dbReference type="PROSITE" id="PS50110"/>
    </source>
</evidence>
<evidence type="ECO:0000256" key="6">
    <source>
        <dbReference type="ARBA" id="ARBA00022679"/>
    </source>
</evidence>
<dbReference type="SUPFAM" id="SSF47226">
    <property type="entry name" value="Histidine-containing phosphotransfer domain, HPT domain"/>
    <property type="match status" value="1"/>
</dbReference>
<dbReference type="EMBL" id="CP000934">
    <property type="protein sequence ID" value="ACE85366.1"/>
    <property type="molecule type" value="Genomic_DNA"/>
</dbReference>
<dbReference type="Gene3D" id="3.40.50.2300">
    <property type="match status" value="2"/>
</dbReference>
<dbReference type="InterPro" id="IPR008207">
    <property type="entry name" value="Sig_transdc_His_kin_Hpt_dom"/>
</dbReference>
<evidence type="ECO:0000256" key="16">
    <source>
        <dbReference type="SAM" id="Coils"/>
    </source>
</evidence>
<evidence type="ECO:0000256" key="7">
    <source>
        <dbReference type="ARBA" id="ARBA00022692"/>
    </source>
</evidence>
<dbReference type="eggNOG" id="COG2770">
    <property type="taxonomic scope" value="Bacteria"/>
</dbReference>
<dbReference type="Proteomes" id="UP000001036">
    <property type="component" value="Chromosome"/>
</dbReference>
<proteinExistence type="predicted"/>
<feature type="coiled-coil region" evidence="16">
    <location>
        <begin position="869"/>
        <end position="896"/>
    </location>
</feature>
<reference evidence="22 23" key="1">
    <citation type="journal article" date="2008" name="J. Bacteriol.">
        <title>Insights into plant cell wall degradation from the genome sequence of the soil bacterium Cellvibrio japonicus.</title>
        <authorList>
            <person name="Deboy R.T."/>
            <person name="Mongodin E.F."/>
            <person name="Fouts D.E."/>
            <person name="Tailford L.E."/>
            <person name="Khouri H."/>
            <person name="Emerson J.B."/>
            <person name="Mohamoud Y."/>
            <person name="Watkins K."/>
            <person name="Henrissat B."/>
            <person name="Gilbert H.J."/>
            <person name="Nelson K.E."/>
        </authorList>
    </citation>
    <scope>NUCLEOTIDE SEQUENCE [LARGE SCALE GENOMIC DNA]</scope>
    <source>
        <strain evidence="22 23">Ueda107</strain>
    </source>
</reference>
<dbReference type="SUPFAM" id="SSF52172">
    <property type="entry name" value="CheY-like"/>
    <property type="match status" value="2"/>
</dbReference>
<dbReference type="GO" id="GO:0000155">
    <property type="term" value="F:phosphorelay sensor kinase activity"/>
    <property type="evidence" value="ECO:0007669"/>
    <property type="project" value="InterPro"/>
</dbReference>
<feature type="domain" description="HPt" evidence="21">
    <location>
        <begin position="864"/>
        <end position="968"/>
    </location>
</feature>
<comment type="catalytic activity">
    <reaction evidence="1">
        <text>ATP + protein L-histidine = ADP + protein N-phospho-L-histidine.</text>
        <dbReference type="EC" id="2.7.13.3"/>
    </reaction>
</comment>
<dbReference type="InterPro" id="IPR003594">
    <property type="entry name" value="HATPase_dom"/>
</dbReference>
<evidence type="ECO:0000256" key="15">
    <source>
        <dbReference type="PROSITE-ProRule" id="PRU00169"/>
    </source>
</evidence>
<dbReference type="Gene3D" id="1.10.287.130">
    <property type="match status" value="1"/>
</dbReference>
<dbReference type="InterPro" id="IPR036890">
    <property type="entry name" value="HATPase_C_sf"/>
</dbReference>
<evidence type="ECO:0000256" key="1">
    <source>
        <dbReference type="ARBA" id="ARBA00000085"/>
    </source>
</evidence>
<dbReference type="SUPFAM" id="SSF158472">
    <property type="entry name" value="HAMP domain-like"/>
    <property type="match status" value="1"/>
</dbReference>
<dbReference type="Pfam" id="PF00672">
    <property type="entry name" value="HAMP"/>
    <property type="match status" value="1"/>
</dbReference>
<protein>
    <recommendedName>
        <fullName evidence="3">histidine kinase</fullName>
        <ecNumber evidence="3">2.7.13.3</ecNumber>
    </recommendedName>
</protein>
<feature type="domain" description="Response regulatory" evidence="19">
    <location>
        <begin position="557"/>
        <end position="680"/>
    </location>
</feature>
<dbReference type="InterPro" id="IPR011006">
    <property type="entry name" value="CheY-like_superfamily"/>
</dbReference>
<evidence type="ECO:0000256" key="10">
    <source>
        <dbReference type="ARBA" id="ARBA00022840"/>
    </source>
</evidence>
<dbReference type="SUPFAM" id="SSF55874">
    <property type="entry name" value="ATPase domain of HSP90 chaperone/DNA topoisomerase II/histidine kinase"/>
    <property type="match status" value="1"/>
</dbReference>
<keyword evidence="13 17" id="KW-0472">Membrane</keyword>